<evidence type="ECO:0000313" key="2">
    <source>
        <dbReference type="Proteomes" id="UP000176336"/>
    </source>
</evidence>
<organism evidence="1 2">
    <name type="scientific">Candidatus Daviesbacteria bacterium RIFCSPHIGHO2_01_FULL_41_23</name>
    <dbReference type="NCBI Taxonomy" id="1797764"/>
    <lineage>
        <taxon>Bacteria</taxon>
        <taxon>Candidatus Daviesiibacteriota</taxon>
    </lineage>
</organism>
<dbReference type="AlphaFoldDB" id="A0A1F5IS33"/>
<reference evidence="1 2" key="1">
    <citation type="journal article" date="2016" name="Nat. Commun.">
        <title>Thousands of microbial genomes shed light on interconnected biogeochemical processes in an aquifer system.</title>
        <authorList>
            <person name="Anantharaman K."/>
            <person name="Brown C.T."/>
            <person name="Hug L.A."/>
            <person name="Sharon I."/>
            <person name="Castelle C.J."/>
            <person name="Probst A.J."/>
            <person name="Thomas B.C."/>
            <person name="Singh A."/>
            <person name="Wilkins M.J."/>
            <person name="Karaoz U."/>
            <person name="Brodie E.L."/>
            <person name="Williams K.H."/>
            <person name="Hubbard S.S."/>
            <person name="Banfield J.F."/>
        </authorList>
    </citation>
    <scope>NUCLEOTIDE SEQUENCE [LARGE SCALE GENOMIC DNA]</scope>
</reference>
<proteinExistence type="predicted"/>
<comment type="caution">
    <text evidence="1">The sequence shown here is derived from an EMBL/GenBank/DDBJ whole genome shotgun (WGS) entry which is preliminary data.</text>
</comment>
<name>A0A1F5IS33_9BACT</name>
<gene>
    <name evidence="1" type="ORF">A2871_02950</name>
</gene>
<sequence length="719" mass="81643">MDKRFEQEANGEPLGIPADLFMDPAKYDGDIPLWKRTVGFVKQYEKSKPKGRDTLLEQLASFAIKDLSSVDKVIDNFGLIGSSRPNLNIDEIKGRFVTLLENSASRHSTLSTWTPDQVEQLIQVSLDSSVDCRQAFRCIQRGMFNAPRNVDEAVNLFYNATWAMVQSDDFEVKKHLFSVLCLEQKDIITESSMSVWLAEFGLASPNDAILSRYSGYIRALRSVGILIEAMTNGSASSSSSQRCKARDKKLKDGYKNLLPNQKVELQRISLDFKQKNPQRVEQLIALSESGIDAPPIEFVSAQGLADQRVEEALKRRRHVPTEYDNLAIDPKDPLSLLVKERINPFVVQLDLAKTGPQFAAKGYQRLLERSLELPQGLELQVFAKDVTTPEQKTELVREVYSAFSTGKAVNPNRALVYNPHELVEYTQQYLGATGYFDQDKKIVFMLQRPLPIERLGSLGGILEYHRPAIALEQMGYLNEQSGRLRQDLLNRFTKSVGRRGYEIVFSDPVLRQFGYESMLFKQSPDKKDLKVTITINGQSYEFELDAGYRTILGEDNLKKFKSFQDQAWLELLTLSHLKKVTCTGEDEEELKQELLGGEKQYGLYRKQQVDRIEHLRRQAPGRNFTTESFGRCLKSHLPMRNLYEINRLRAGINLGGTLQTGIWTYVSGVEKDIDTQTAKPVKVAFKGASDDIRQVIPLGEVSTEELNRLEKEILDELEV</sequence>
<evidence type="ECO:0000313" key="1">
    <source>
        <dbReference type="EMBL" id="OGE19184.1"/>
    </source>
</evidence>
<dbReference type="EMBL" id="MFCR01000004">
    <property type="protein sequence ID" value="OGE19184.1"/>
    <property type="molecule type" value="Genomic_DNA"/>
</dbReference>
<dbReference type="Proteomes" id="UP000176336">
    <property type="component" value="Unassembled WGS sequence"/>
</dbReference>
<protein>
    <submittedName>
        <fullName evidence="1">Uncharacterized protein</fullName>
    </submittedName>
</protein>
<accession>A0A1F5IS33</accession>